<feature type="transmembrane region" description="Helical" evidence="1">
    <location>
        <begin position="474"/>
        <end position="494"/>
    </location>
</feature>
<gene>
    <name evidence="2" type="ORF">HBO38_08475</name>
</gene>
<name>A0A7Y1A3E6_PSEVE</name>
<dbReference type="Proteomes" id="UP000537729">
    <property type="component" value="Unassembled WGS sequence"/>
</dbReference>
<dbReference type="GO" id="GO:0005886">
    <property type="term" value="C:plasma membrane"/>
    <property type="evidence" value="ECO:0007669"/>
    <property type="project" value="InterPro"/>
</dbReference>
<organism evidence="2 3">
    <name type="scientific">Pseudomonas veronii</name>
    <dbReference type="NCBI Taxonomy" id="76761"/>
    <lineage>
        <taxon>Bacteria</taxon>
        <taxon>Pseudomonadati</taxon>
        <taxon>Pseudomonadota</taxon>
        <taxon>Gammaproteobacteria</taxon>
        <taxon>Pseudomonadales</taxon>
        <taxon>Pseudomonadaceae</taxon>
        <taxon>Pseudomonas</taxon>
    </lineage>
</organism>
<feature type="transmembrane region" description="Helical" evidence="1">
    <location>
        <begin position="146"/>
        <end position="168"/>
    </location>
</feature>
<evidence type="ECO:0000256" key="1">
    <source>
        <dbReference type="SAM" id="Phobius"/>
    </source>
</evidence>
<dbReference type="EMBL" id="JAAQWG010000009">
    <property type="protein sequence ID" value="NMY08489.1"/>
    <property type="molecule type" value="Genomic_DNA"/>
</dbReference>
<keyword evidence="1" id="KW-1133">Transmembrane helix</keyword>
<keyword evidence="1" id="KW-0812">Transmembrane</keyword>
<sequence length="655" mass="70513">MALALRMLGALPGAWSPDVSGYVLRSLAAASLALWLGFQLHLEAPFSGASTVLLLIHPLQGAVVGKGFNRVLGTMVGLVAALVLTGLFAQKMLLFILGVGVWLGLCVGAMTVLRHYQATAAVVAGYTVCLALGPAIVAPQQAFDHIVARGTAVVLGVLSLSLVATLFSRKTVEDKLNKALKDVSARTMRLLALRFEGEHSAQSAIAQGPLAIDVSKVDELLGIGRGESHLVRSRLAPLQAGLAYLHAVILDESPVNRCGLPALDRIGEQLQQLADAQPGFSVAADRVRELQHSFAHNHENSKSQQRLSEQLADLSSALLCFACLERAPQTATRAVGFHRHYGDALRNGLRALVTTLATAAVWYLTAWDQGPTLLAVLGPCCTLLATSAAPAQGIARFFKGTLYGILAAAACKFLVLPHISGFALLTFVLIAFWGVGIHATTRPRHAMQGIAYLIAFNTLVSTGGTAQYDFTDFANQAFAWMVALAICLLAFQLLPGKSGSHVHVLTKALHRDTRRLLRHGRRMDLLKWQARQQHRLVALQALLGADHQQADQAGSVSLQLSRRLLTLQRKTHELEPDSAIAKCAQRGDRRISRYAFNSAISAAQARRTSRSLMRLGAHDLAACYQDLAGLLDTYSSITNADIRTRFNSNNQGEMK</sequence>
<dbReference type="InterPro" id="IPR006726">
    <property type="entry name" value="PHBA_efflux_AaeB/fusaric-R"/>
</dbReference>
<protein>
    <submittedName>
        <fullName evidence="2">FUSC family protein</fullName>
    </submittedName>
</protein>
<evidence type="ECO:0000313" key="3">
    <source>
        <dbReference type="Proteomes" id="UP000537729"/>
    </source>
</evidence>
<feature type="transmembrane region" description="Helical" evidence="1">
    <location>
        <begin position="95"/>
        <end position="113"/>
    </location>
</feature>
<feature type="transmembrane region" description="Helical" evidence="1">
    <location>
        <begin position="120"/>
        <end position="140"/>
    </location>
</feature>
<feature type="transmembrane region" description="Helical" evidence="1">
    <location>
        <begin position="71"/>
        <end position="89"/>
    </location>
</feature>
<feature type="transmembrane region" description="Helical" evidence="1">
    <location>
        <begin position="450"/>
        <end position="468"/>
    </location>
</feature>
<accession>A0A7Y1A3E6</accession>
<proteinExistence type="predicted"/>
<dbReference type="AlphaFoldDB" id="A0A7Y1A3E6"/>
<feature type="transmembrane region" description="Helical" evidence="1">
    <location>
        <begin position="372"/>
        <end position="390"/>
    </location>
</feature>
<dbReference type="Pfam" id="PF04632">
    <property type="entry name" value="FUSC"/>
    <property type="match status" value="1"/>
</dbReference>
<reference evidence="2 3" key="1">
    <citation type="journal article" date="2020" name="Front. Microbiol.">
        <title>Genetic Organization of the aprX-lipA2 Operon Affects the Proteolytic Potential of Pseudomonas Species in Milk.</title>
        <authorList>
            <person name="Maier C."/>
            <person name="Huptas C."/>
            <person name="von Neubeck M."/>
            <person name="Scherer S."/>
            <person name="Wenning M."/>
            <person name="Lucking G."/>
        </authorList>
    </citation>
    <scope>NUCLEOTIDE SEQUENCE [LARGE SCALE GENOMIC DNA]</scope>
    <source>
        <strain evidence="2 3">DSM 16272</strain>
    </source>
</reference>
<evidence type="ECO:0000313" key="2">
    <source>
        <dbReference type="EMBL" id="NMY08489.1"/>
    </source>
</evidence>
<dbReference type="RefSeq" id="WP_169884038.1">
    <property type="nucleotide sequence ID" value="NZ_JAAQWG010000009.1"/>
</dbReference>
<keyword evidence="1" id="KW-0472">Membrane</keyword>
<dbReference type="GO" id="GO:0022857">
    <property type="term" value="F:transmembrane transporter activity"/>
    <property type="evidence" value="ECO:0007669"/>
    <property type="project" value="InterPro"/>
</dbReference>
<comment type="caution">
    <text evidence="2">The sequence shown here is derived from an EMBL/GenBank/DDBJ whole genome shotgun (WGS) entry which is preliminary data.</text>
</comment>
<feature type="transmembrane region" description="Helical" evidence="1">
    <location>
        <begin position="421"/>
        <end position="438"/>
    </location>
</feature>